<dbReference type="InterPro" id="IPR032675">
    <property type="entry name" value="LRR_dom_sf"/>
</dbReference>
<comment type="subcellular location">
    <subcellularLocation>
        <location evidence="1">Cytoplasm</location>
        <location evidence="1">Cytoskeleton</location>
        <location evidence="1">Cilium axoneme</location>
    </subcellularLocation>
</comment>
<dbReference type="SUPFAM" id="SSF52058">
    <property type="entry name" value="L domain-like"/>
    <property type="match status" value="1"/>
</dbReference>
<comment type="caution">
    <text evidence="4">The sequence shown here is derived from an EMBL/GenBank/DDBJ whole genome shotgun (WGS) entry which is preliminary data.</text>
</comment>
<evidence type="ECO:0000313" key="4">
    <source>
        <dbReference type="EMBL" id="PRW57473.1"/>
    </source>
</evidence>
<dbReference type="OrthoDB" id="120976at2759"/>
<dbReference type="EMBL" id="LHPG02000007">
    <property type="protein sequence ID" value="PRW57473.1"/>
    <property type="molecule type" value="Genomic_DNA"/>
</dbReference>
<dbReference type="GO" id="GO:0005930">
    <property type="term" value="C:axoneme"/>
    <property type="evidence" value="ECO:0007669"/>
    <property type="project" value="UniProtKB-SubCell"/>
</dbReference>
<dbReference type="STRING" id="3076.A0A2P6TTU7"/>
<keyword evidence="2" id="KW-0472">Membrane</keyword>
<dbReference type="Proteomes" id="UP000239899">
    <property type="component" value="Unassembled WGS sequence"/>
</dbReference>
<evidence type="ECO:0000256" key="1">
    <source>
        <dbReference type="ARBA" id="ARBA00004430"/>
    </source>
</evidence>
<gene>
    <name evidence="4" type="ORF">C2E21_4326</name>
</gene>
<keyword evidence="2" id="KW-0812">Transmembrane</keyword>
<dbReference type="InterPro" id="IPR036047">
    <property type="entry name" value="F-box-like_dom_sf"/>
</dbReference>
<name>A0A2P6TTU7_CHLSO</name>
<dbReference type="PANTHER" id="PTHR12904:SF23">
    <property type="entry name" value="PROTEIN ZER-1 HOMOLOG"/>
    <property type="match status" value="1"/>
</dbReference>
<dbReference type="Gene3D" id="3.80.10.10">
    <property type="entry name" value="Ribonuclease Inhibitor"/>
    <property type="match status" value="4"/>
</dbReference>
<feature type="transmembrane region" description="Helical" evidence="2">
    <location>
        <begin position="513"/>
        <end position="535"/>
    </location>
</feature>
<organism evidence="4 5">
    <name type="scientific">Chlorella sorokiniana</name>
    <name type="common">Freshwater green alga</name>
    <dbReference type="NCBI Taxonomy" id="3076"/>
    <lineage>
        <taxon>Eukaryota</taxon>
        <taxon>Viridiplantae</taxon>
        <taxon>Chlorophyta</taxon>
        <taxon>core chlorophytes</taxon>
        <taxon>Trebouxiophyceae</taxon>
        <taxon>Chlorellales</taxon>
        <taxon>Chlorellaceae</taxon>
        <taxon>Chlorella clade</taxon>
        <taxon>Chlorella</taxon>
    </lineage>
</organism>
<keyword evidence="5" id="KW-1185">Reference proteome</keyword>
<proteinExistence type="predicted"/>
<accession>A0A2P6TTU7</accession>
<dbReference type="SUPFAM" id="SSF81383">
    <property type="entry name" value="F-box domain"/>
    <property type="match status" value="1"/>
</dbReference>
<evidence type="ECO:0000313" key="5">
    <source>
        <dbReference type="Proteomes" id="UP000239899"/>
    </source>
</evidence>
<dbReference type="Pfam" id="PF12937">
    <property type="entry name" value="F-box-like"/>
    <property type="match status" value="1"/>
</dbReference>
<protein>
    <submittedName>
        <fullName evidence="4">Regulatory subunit</fullName>
    </submittedName>
</protein>
<reference evidence="4 5" key="1">
    <citation type="journal article" date="2018" name="Plant J.">
        <title>Genome sequences of Chlorella sorokiniana UTEX 1602 and Micractinium conductrix SAG 241.80: implications to maltose excretion by a green alga.</title>
        <authorList>
            <person name="Arriola M.B."/>
            <person name="Velmurugan N."/>
            <person name="Zhang Y."/>
            <person name="Plunkett M.H."/>
            <person name="Hondzo H."/>
            <person name="Barney B.M."/>
        </authorList>
    </citation>
    <scope>NUCLEOTIDE SEQUENCE [LARGE SCALE GENOMIC DNA]</scope>
    <source>
        <strain evidence="5">UTEX 1602</strain>
    </source>
</reference>
<keyword evidence="2" id="KW-1133">Transmembrane helix</keyword>
<dbReference type="InterPro" id="IPR001810">
    <property type="entry name" value="F-box_dom"/>
</dbReference>
<dbReference type="InterPro" id="IPR051341">
    <property type="entry name" value="Zyg-11_UBL_adapter"/>
</dbReference>
<dbReference type="AlphaFoldDB" id="A0A2P6TTU7"/>
<feature type="transmembrane region" description="Helical" evidence="2">
    <location>
        <begin position="547"/>
        <end position="567"/>
    </location>
</feature>
<feature type="domain" description="F-box" evidence="3">
    <location>
        <begin position="27"/>
        <end position="62"/>
    </location>
</feature>
<dbReference type="PANTHER" id="PTHR12904">
    <property type="match status" value="1"/>
</dbReference>
<sequence length="579" mass="61279">MAAPAGLPVAGLPPPPALAAASGAPRWGALPEPLLLLILSHLADDNDPALAAAHLVSRAWRHGAQLAARSLRFAGAPPDTERLRLAFPYVNSLTLERMQLAPKQMANVAGLTRLTVLHMRLCRLSEGASVLALQRLPQLQALELSDVAGPTAAQLDDTLRSLTALHRLAVFSHSPACKTPALRSLACLPRMRRLAVAQAHQLQSFVGLTNLGSLQDLEALELRGAGVTNSIMARLAALPSFAQLRVPDAGLVTDEGLAALAALPLQDLDLSCRRAQADEPVSDAGMAHLAALSQLTRLDLSGRTAVTAQGLSPLRTFTRLQHLDLSRLQLASGDASFLWCLTQLTTLRVVATQMRAEQFAGLSSLGALAELDASGTGFDDGCCAELVPLAGLTNLNLSHTAITGAGLKQLGASHAKQLAHLQIDGCCVSTWALLSVLRRQPGGSCMWDPEMRGHLPRPINLANLLLMTPARNGSRLWRLRHAPEANLLARALMVCLAASLLLSHMLLCVLTSAGLMLLPLIFTCVGAAMLFRWAIGRPLSQRPLLTAAVKGEVLLSAILMGPIATIIPPPPIAAHAWEV</sequence>
<evidence type="ECO:0000256" key="2">
    <source>
        <dbReference type="SAM" id="Phobius"/>
    </source>
</evidence>
<evidence type="ECO:0000259" key="3">
    <source>
        <dbReference type="Pfam" id="PF12937"/>
    </source>
</evidence>